<dbReference type="PANTHER" id="PTHR48228">
    <property type="entry name" value="SUCCINYL-COA--D-CITRAMALATE COA-TRANSFERASE"/>
    <property type="match status" value="1"/>
</dbReference>
<evidence type="ECO:0000256" key="1">
    <source>
        <dbReference type="ARBA" id="ARBA00022679"/>
    </source>
</evidence>
<dbReference type="AlphaFoldDB" id="A0A6J6V566"/>
<dbReference type="PANTHER" id="PTHR48228:SF6">
    <property type="entry name" value="L-CARNITINE COA-TRANSFERASE"/>
    <property type="match status" value="1"/>
</dbReference>
<evidence type="ECO:0000313" key="2">
    <source>
        <dbReference type="EMBL" id="CAB4767352.1"/>
    </source>
</evidence>
<reference evidence="2" key="1">
    <citation type="submission" date="2020-05" db="EMBL/GenBank/DDBJ databases">
        <authorList>
            <person name="Chiriac C."/>
            <person name="Salcher M."/>
            <person name="Ghai R."/>
            <person name="Kavagutti S V."/>
        </authorList>
    </citation>
    <scope>NUCLEOTIDE SEQUENCE</scope>
</reference>
<dbReference type="Pfam" id="PF02515">
    <property type="entry name" value="CoA_transf_3"/>
    <property type="match status" value="2"/>
</dbReference>
<dbReference type="InterPro" id="IPR044855">
    <property type="entry name" value="CoA-Trfase_III_dom3_sf"/>
</dbReference>
<dbReference type="Gene3D" id="3.30.1540.10">
    <property type="entry name" value="formyl-coa transferase, domain 3"/>
    <property type="match status" value="2"/>
</dbReference>
<name>A0A6J6V566_9ZZZZ</name>
<dbReference type="Gene3D" id="3.40.50.10540">
    <property type="entry name" value="Crotonobetainyl-coa:carnitine coa-transferase, domain 1"/>
    <property type="match status" value="2"/>
</dbReference>
<dbReference type="InterPro" id="IPR023606">
    <property type="entry name" value="CoA-Trfase_III_dom_1_sf"/>
</dbReference>
<organism evidence="2">
    <name type="scientific">freshwater metagenome</name>
    <dbReference type="NCBI Taxonomy" id="449393"/>
    <lineage>
        <taxon>unclassified sequences</taxon>
        <taxon>metagenomes</taxon>
        <taxon>ecological metagenomes</taxon>
    </lineage>
</organism>
<dbReference type="InterPro" id="IPR050509">
    <property type="entry name" value="CoA-transferase_III"/>
</dbReference>
<protein>
    <submittedName>
        <fullName evidence="2">Unannotated protein</fullName>
    </submittedName>
</protein>
<dbReference type="EMBL" id="CAEZYY010000043">
    <property type="protein sequence ID" value="CAB4767352.1"/>
    <property type="molecule type" value="Genomic_DNA"/>
</dbReference>
<keyword evidence="1" id="KW-0808">Transferase</keyword>
<dbReference type="SUPFAM" id="SSF89796">
    <property type="entry name" value="CoA-transferase family III (CaiB/BaiF)"/>
    <property type="match status" value="2"/>
</dbReference>
<proteinExistence type="predicted"/>
<gene>
    <name evidence="2" type="ORF">UFOPK2806_02197</name>
</gene>
<accession>A0A6J6V566</accession>
<dbReference type="GO" id="GO:0016740">
    <property type="term" value="F:transferase activity"/>
    <property type="evidence" value="ECO:0007669"/>
    <property type="project" value="UniProtKB-KW"/>
</dbReference>
<sequence length="822" mass="87469">MGYRTPVGRPLDGVRVIDTSTGPAGGVATMVLADFGADVIKVEPPGGDRFRSLAASPLWLRGKRSVVLDLHNDSERAHLHDLVCSADVLVTGGPPARSARWGVDYAAAVSLRPDIVHCSLTGWGETGPLANLPGYAATVAARAGRMKGFTGQVLRDGPVYAALPAHMHIAAHGAVQGIVSGLLARDRTGLPQRVTTSLLQSLMPFDLVDLLLIQMADRWGASPIPNPQGGAALPSLNYHPVMAGDGRWIQCGNLLEHLFLSFLDAIDLYGELLADERFLDSPAVWTPDAIEHVRDRILEVIQTKTADEWMAIFHENGNVAAEPYLTPAEAMDHPDLVDNGMIVEFDDPVVGRVRAIGPVSVLTNTPAVVTRPAPTIGQHTDEVLAEAARSAPTRTAPAAEGATPSGYPLAGVTILEFATVIAAPLGTSMLADLGARVIRVEPVDGDPFRHLYGHGYMTVKTTAGKESIYVDMKRPEARDIVQRLLRSADVLVHNYRPGVPERLGIGYEQLAADHPGLVWVSVLGYGPHGPSAHRPATHPCAGAAMGGAGFQAGSALTRTCSTLEEVREASRQIMKANEANPDPNTSAIVASSALLALLARSRDPQHRGQAVYVDMMTANAHANIDAFLSYDGMAARPVMDDALLGLGACDRLYRCSEGWVALTVTTDAEWERLCAVAARFDLLADDRFTGAAGRQQHDRDLAGVLEALFATRTAVEWEAVLAGSGVACVQADECTPGEFEARSEHLRQNGFVPVVQHARFGEMRRWGPIVQVNGGRDSYGPGVLGGADTDSLLAEIGYTPAEIATLRSTRAVSSEDTAPYSG</sequence>
<dbReference type="InterPro" id="IPR003673">
    <property type="entry name" value="CoA-Trfase_fam_III"/>
</dbReference>